<dbReference type="PANTHER" id="PTHR45784:SF8">
    <property type="entry name" value="C-TYPE MANNOSE RECEPTOR 2-RELATED"/>
    <property type="match status" value="1"/>
</dbReference>
<evidence type="ECO:0000313" key="3">
    <source>
        <dbReference type="Ensembl" id="ENSKMAP00000009017.1"/>
    </source>
</evidence>
<proteinExistence type="predicted"/>
<reference evidence="3" key="1">
    <citation type="submission" date="2025-08" db="UniProtKB">
        <authorList>
            <consortium name="Ensembl"/>
        </authorList>
    </citation>
    <scope>IDENTIFICATION</scope>
</reference>
<evidence type="ECO:0000256" key="1">
    <source>
        <dbReference type="SAM" id="MobiDB-lite"/>
    </source>
</evidence>
<sequence length="178" mass="20764">MRWRTEKISFLGATVVALQIKGSTWKNGEEKHDFFCFDLTVVQEEKTWEEALEHCRKNNDNLTSLLSENDNLLAANEINQTSVTERVWIGLRYLRDKWLWVNGDPLRYDAWSQGGDQDHQCPMKREKLQKIDRSKRKMLQTPKTPASKKTAANVLHKTEAHQTTRQTQGWTQGRRPAV</sequence>
<name>A0A3Q3F649_KRYMA</name>
<dbReference type="GeneTree" id="ENSGT01150000287644"/>
<dbReference type="AlphaFoldDB" id="A0A3Q3F649"/>
<evidence type="ECO:0000313" key="4">
    <source>
        <dbReference type="Proteomes" id="UP000264800"/>
    </source>
</evidence>
<dbReference type="InterPro" id="IPR016187">
    <property type="entry name" value="CTDL_fold"/>
</dbReference>
<dbReference type="Ensembl" id="ENSKMAT00000009151.1">
    <property type="protein sequence ID" value="ENSKMAP00000009017.1"/>
    <property type="gene ID" value="ENSKMAG00000006771.1"/>
</dbReference>
<feature type="compositionally biased region" description="Low complexity" evidence="1">
    <location>
        <begin position="163"/>
        <end position="178"/>
    </location>
</feature>
<dbReference type="Gene3D" id="3.10.100.10">
    <property type="entry name" value="Mannose-Binding Protein A, subunit A"/>
    <property type="match status" value="1"/>
</dbReference>
<dbReference type="Proteomes" id="UP000264800">
    <property type="component" value="Unplaced"/>
</dbReference>
<dbReference type="PROSITE" id="PS50041">
    <property type="entry name" value="C_TYPE_LECTIN_2"/>
    <property type="match status" value="1"/>
</dbReference>
<accession>A0A3Q3F649</accession>
<evidence type="ECO:0000259" key="2">
    <source>
        <dbReference type="PROSITE" id="PS50041"/>
    </source>
</evidence>
<feature type="domain" description="C-type lectin" evidence="2">
    <location>
        <begin position="32"/>
        <end position="121"/>
    </location>
</feature>
<dbReference type="PANTHER" id="PTHR45784">
    <property type="entry name" value="C-TYPE LECTIN DOMAIN FAMILY 20 MEMBER A-RELATED"/>
    <property type="match status" value="1"/>
</dbReference>
<feature type="region of interest" description="Disordered" evidence="1">
    <location>
        <begin position="134"/>
        <end position="178"/>
    </location>
</feature>
<keyword evidence="4" id="KW-1185">Reference proteome</keyword>
<dbReference type="Pfam" id="PF00059">
    <property type="entry name" value="Lectin_C"/>
    <property type="match status" value="1"/>
</dbReference>
<protein>
    <recommendedName>
        <fullName evidence="2">C-type lectin domain-containing protein</fullName>
    </recommendedName>
</protein>
<reference evidence="3" key="2">
    <citation type="submission" date="2025-09" db="UniProtKB">
        <authorList>
            <consortium name="Ensembl"/>
        </authorList>
    </citation>
    <scope>IDENTIFICATION</scope>
</reference>
<dbReference type="InterPro" id="IPR001304">
    <property type="entry name" value="C-type_lectin-like"/>
</dbReference>
<dbReference type="InterPro" id="IPR016186">
    <property type="entry name" value="C-type_lectin-like/link_sf"/>
</dbReference>
<dbReference type="SUPFAM" id="SSF56436">
    <property type="entry name" value="C-type lectin-like"/>
    <property type="match status" value="1"/>
</dbReference>
<organism evidence="3 4">
    <name type="scientific">Kryptolebias marmoratus</name>
    <name type="common">Mangrove killifish</name>
    <name type="synonym">Rivulus marmoratus</name>
    <dbReference type="NCBI Taxonomy" id="37003"/>
    <lineage>
        <taxon>Eukaryota</taxon>
        <taxon>Metazoa</taxon>
        <taxon>Chordata</taxon>
        <taxon>Craniata</taxon>
        <taxon>Vertebrata</taxon>
        <taxon>Euteleostomi</taxon>
        <taxon>Actinopterygii</taxon>
        <taxon>Neopterygii</taxon>
        <taxon>Teleostei</taxon>
        <taxon>Neoteleostei</taxon>
        <taxon>Acanthomorphata</taxon>
        <taxon>Ovalentaria</taxon>
        <taxon>Atherinomorphae</taxon>
        <taxon>Cyprinodontiformes</taxon>
        <taxon>Rivulidae</taxon>
        <taxon>Kryptolebias</taxon>
    </lineage>
</organism>